<dbReference type="Proteomes" id="UP000679307">
    <property type="component" value="Chromosome"/>
</dbReference>
<evidence type="ECO:0000256" key="2">
    <source>
        <dbReference type="SAM" id="Phobius"/>
    </source>
</evidence>
<keyword evidence="4" id="KW-1185">Reference proteome</keyword>
<evidence type="ECO:0000256" key="1">
    <source>
        <dbReference type="SAM" id="MobiDB-lite"/>
    </source>
</evidence>
<dbReference type="RefSeq" id="WP_214058077.1">
    <property type="nucleotide sequence ID" value="NZ_BAAAHS010000002.1"/>
</dbReference>
<feature type="transmembrane region" description="Helical" evidence="2">
    <location>
        <begin position="56"/>
        <end position="76"/>
    </location>
</feature>
<keyword evidence="2" id="KW-1133">Transmembrane helix</keyword>
<proteinExistence type="predicted"/>
<accession>A0ABX8EIJ5</accession>
<reference evidence="3 4" key="1">
    <citation type="submission" date="2021-05" db="EMBL/GenBank/DDBJ databases">
        <title>Complete genome of Nocardioides aquaticus KCTC 9944T isolated from meromictic and hypersaline Ekho Lake, Antarctica.</title>
        <authorList>
            <person name="Hwang K."/>
            <person name="Kim K.M."/>
            <person name="Choe H."/>
        </authorList>
    </citation>
    <scope>NUCLEOTIDE SEQUENCE [LARGE SCALE GENOMIC DNA]</scope>
    <source>
        <strain evidence="3 4">KCTC 9944</strain>
    </source>
</reference>
<feature type="transmembrane region" description="Helical" evidence="2">
    <location>
        <begin position="28"/>
        <end position="50"/>
    </location>
</feature>
<evidence type="ECO:0000313" key="3">
    <source>
        <dbReference type="EMBL" id="QVT78498.1"/>
    </source>
</evidence>
<keyword evidence="2" id="KW-0472">Membrane</keyword>
<sequence length="185" mass="20010">MDQDDPDDVIVRPDGPVRSRLRWFVDSGWGLVVLALGGSVLLALLVWLLVLLGWQVASAGVAGVGGALVALLAAGWRSRGRRLQRSYPEVHAAVRTLREALEAERRRLPHRRRSGASQESLEEALPLLEAAERDLARHAEPQAAQALARLTGLSAGWEQTSPEARRARALATAARAMDVRPGGPE</sequence>
<name>A0ABX8EIJ5_9ACTN</name>
<protein>
    <recommendedName>
        <fullName evidence="5">DUF4129 domain-containing protein</fullName>
    </recommendedName>
</protein>
<evidence type="ECO:0008006" key="5">
    <source>
        <dbReference type="Google" id="ProtNLM"/>
    </source>
</evidence>
<organism evidence="3 4">
    <name type="scientific">Nocardioides aquaticus</name>
    <dbReference type="NCBI Taxonomy" id="160826"/>
    <lineage>
        <taxon>Bacteria</taxon>
        <taxon>Bacillati</taxon>
        <taxon>Actinomycetota</taxon>
        <taxon>Actinomycetes</taxon>
        <taxon>Propionibacteriales</taxon>
        <taxon>Nocardioidaceae</taxon>
        <taxon>Nocardioides</taxon>
    </lineage>
</organism>
<evidence type="ECO:0000313" key="4">
    <source>
        <dbReference type="Proteomes" id="UP000679307"/>
    </source>
</evidence>
<feature type="region of interest" description="Disordered" evidence="1">
    <location>
        <begin position="158"/>
        <end position="185"/>
    </location>
</feature>
<dbReference type="EMBL" id="CP075371">
    <property type="protein sequence ID" value="QVT78498.1"/>
    <property type="molecule type" value="Genomic_DNA"/>
</dbReference>
<gene>
    <name evidence="3" type="ORF">ENKNEFLB_00875</name>
</gene>
<keyword evidence="2" id="KW-0812">Transmembrane</keyword>